<sequence length="660" mass="74522">MEQHQRGGSWSASAEAGGNCHGSDGSCFIALRSNFISSAEFAKRYPIMDLDHSESSLSCIRPPSSLLIERPVEPDEPANAQEKGKRVHFFDFFCPSSPAASPISPRVIVQHDEKRFESAAVFSPSPEAGPSTSPKNVVHKEKHFELPDVFSPTPANVPHILPKAIIQNEQTRLDLPDVFSPTPDTVSPTKPTTDHHLPSSSSHQHSSIEVISTPADLRNFKSGELEREGAPAREVLRDQFTGPCPVGDPSVLDPGPYRLMFPPASRDAYPNIERFPFTFVESSKVVDLEEPMGEYVEQSDKLEDFLTAQSKKYTKDYTKYARQHAKLTATWNKINDARYAKAEKASRREDHNPAKGGHIIIDPLTRNQQHRIIDLEADLAPLMEKVALNRAETEGAIAAAFMFNWDYADLAPTKEQVATLREIKGFEKFVFKKEKPEVLTGLDYVVTEADLHGHAGSRNPTQPLFDDIRKESKKVYQETFWKQRKEELLHAPVTSLPLPPPTEPIESTEPAPWEAFLCPKPKTTVKDEAKSSTLIPDWFPFFVKSNIFKFESYKLQDQFNELLRTIRKLESRINNPDTPARSKWDLEWHDPSLAWSTPVRQKSGGYLLAILIKHDDEMIKGFCWFARTPEHEGYHSAIICQFATTYDSSLKPPDQRLLSR</sequence>
<protein>
    <submittedName>
        <fullName evidence="2">Uncharacterized protein</fullName>
    </submittedName>
</protein>
<dbReference type="RefSeq" id="XP_003046614.1">
    <property type="nucleotide sequence ID" value="XM_003046568.1"/>
</dbReference>
<feature type="compositionally biased region" description="Low complexity" evidence="1">
    <location>
        <begin position="198"/>
        <end position="207"/>
    </location>
</feature>
<dbReference type="VEuPathDB" id="FungiDB:NECHADRAFT_76481"/>
<reference evidence="2 3" key="1">
    <citation type="journal article" date="2009" name="PLoS Genet.">
        <title>The genome of Nectria haematococca: contribution of supernumerary chromosomes to gene expansion.</title>
        <authorList>
            <person name="Coleman J.J."/>
            <person name="Rounsley S.D."/>
            <person name="Rodriguez-Carres M."/>
            <person name="Kuo A."/>
            <person name="Wasmann C.C."/>
            <person name="Grimwood J."/>
            <person name="Schmutz J."/>
            <person name="Taga M."/>
            <person name="White G.J."/>
            <person name="Zhou S."/>
            <person name="Schwartz D.C."/>
            <person name="Freitag M."/>
            <person name="Ma L.J."/>
            <person name="Danchin E.G."/>
            <person name="Henrissat B."/>
            <person name="Coutinho P.M."/>
            <person name="Nelson D.R."/>
            <person name="Straney D."/>
            <person name="Napoli C.A."/>
            <person name="Barker B.M."/>
            <person name="Gribskov M."/>
            <person name="Rep M."/>
            <person name="Kroken S."/>
            <person name="Molnar I."/>
            <person name="Rensing C."/>
            <person name="Kennell J.C."/>
            <person name="Zamora J."/>
            <person name="Farman M.L."/>
            <person name="Selker E.U."/>
            <person name="Salamov A."/>
            <person name="Shapiro H."/>
            <person name="Pangilinan J."/>
            <person name="Lindquist E."/>
            <person name="Lamers C."/>
            <person name="Grigoriev I.V."/>
            <person name="Geiser D.M."/>
            <person name="Covert S.F."/>
            <person name="Temporini E."/>
            <person name="Vanetten H.D."/>
        </authorList>
    </citation>
    <scope>NUCLEOTIDE SEQUENCE [LARGE SCALE GENOMIC DNA]</scope>
    <source>
        <strain evidence="3">ATCC MYA-4622 / CBS 123669 / FGSC 9596 / NRRL 45880 / 77-13-4</strain>
    </source>
</reference>
<dbReference type="HOGENOM" id="CLU_415654_0_0_1"/>
<organism evidence="2 3">
    <name type="scientific">Fusarium vanettenii (strain ATCC MYA-4622 / CBS 123669 / FGSC 9596 / NRRL 45880 / 77-13-4)</name>
    <name type="common">Fusarium solani subsp. pisi</name>
    <dbReference type="NCBI Taxonomy" id="660122"/>
    <lineage>
        <taxon>Eukaryota</taxon>
        <taxon>Fungi</taxon>
        <taxon>Dikarya</taxon>
        <taxon>Ascomycota</taxon>
        <taxon>Pezizomycotina</taxon>
        <taxon>Sordariomycetes</taxon>
        <taxon>Hypocreomycetidae</taxon>
        <taxon>Hypocreales</taxon>
        <taxon>Nectriaceae</taxon>
        <taxon>Fusarium</taxon>
        <taxon>Fusarium solani species complex</taxon>
        <taxon>Fusarium vanettenii</taxon>
    </lineage>
</organism>
<dbReference type="EMBL" id="GG698910">
    <property type="protein sequence ID" value="EEU40901.1"/>
    <property type="molecule type" value="Genomic_DNA"/>
</dbReference>
<accession>C7Z4D2</accession>
<evidence type="ECO:0000313" key="2">
    <source>
        <dbReference type="EMBL" id="EEU40901.1"/>
    </source>
</evidence>
<feature type="region of interest" description="Disordered" evidence="1">
    <location>
        <begin position="180"/>
        <end position="208"/>
    </location>
</feature>
<proteinExistence type="predicted"/>
<keyword evidence="3" id="KW-1185">Reference proteome</keyword>
<dbReference type="eggNOG" id="ENOG502RJ9K">
    <property type="taxonomic scope" value="Eukaryota"/>
</dbReference>
<dbReference type="STRING" id="660122.C7Z4D2"/>
<dbReference type="AlphaFoldDB" id="C7Z4D2"/>
<dbReference type="GeneID" id="9669026"/>
<evidence type="ECO:0000256" key="1">
    <source>
        <dbReference type="SAM" id="MobiDB-lite"/>
    </source>
</evidence>
<name>C7Z4D2_FUSV7</name>
<gene>
    <name evidence="2" type="ORF">NECHADRAFT_76481</name>
</gene>
<feature type="compositionally biased region" description="Polar residues" evidence="1">
    <location>
        <begin position="182"/>
        <end position="191"/>
    </location>
</feature>
<dbReference type="Proteomes" id="UP000005206">
    <property type="component" value="Chromosome 2"/>
</dbReference>
<dbReference type="OrthoDB" id="5062424at2759"/>
<dbReference type="KEGG" id="nhe:NECHADRAFT_76481"/>
<dbReference type="InParanoid" id="C7Z4D2"/>
<evidence type="ECO:0000313" key="3">
    <source>
        <dbReference type="Proteomes" id="UP000005206"/>
    </source>
</evidence>